<evidence type="ECO:0000313" key="2">
    <source>
        <dbReference type="EMBL" id="RJG24325.1"/>
    </source>
</evidence>
<evidence type="ECO:0000313" key="3">
    <source>
        <dbReference type="Proteomes" id="UP000266177"/>
    </source>
</evidence>
<name>A0A3A3GLA8_PANTH</name>
<feature type="compositionally biased region" description="Basic and acidic residues" evidence="1">
    <location>
        <begin position="25"/>
        <end position="44"/>
    </location>
</feature>
<accession>A0A3A3GLA8</accession>
<organism evidence="2 3">
    <name type="scientific">Paenibacillus thiaminolyticus</name>
    <name type="common">Bacillus thiaminolyticus</name>
    <dbReference type="NCBI Taxonomy" id="49283"/>
    <lineage>
        <taxon>Bacteria</taxon>
        <taxon>Bacillati</taxon>
        <taxon>Bacillota</taxon>
        <taxon>Bacilli</taxon>
        <taxon>Bacillales</taxon>
        <taxon>Paenibacillaceae</taxon>
        <taxon>Paenibacillus</taxon>
    </lineage>
</organism>
<gene>
    <name evidence="2" type="ORF">DQX05_10750</name>
</gene>
<protein>
    <submittedName>
        <fullName evidence="2">Uncharacterized protein</fullName>
    </submittedName>
</protein>
<dbReference type="Proteomes" id="UP000266177">
    <property type="component" value="Unassembled WGS sequence"/>
</dbReference>
<dbReference type="AlphaFoldDB" id="A0A3A3GLA8"/>
<sequence>MQIRANDVQAPKLRDLGILGRIPAAEHDVDAPAGHVRRDSDRRAPGPCRAISSASSASCFAFSTQQGTPACSNSRSNRSDSATLAVPTRIGRPVR</sequence>
<feature type="region of interest" description="Disordered" evidence="1">
    <location>
        <begin position="65"/>
        <end position="95"/>
    </location>
</feature>
<proteinExistence type="predicted"/>
<evidence type="ECO:0000256" key="1">
    <source>
        <dbReference type="SAM" id="MobiDB-lite"/>
    </source>
</evidence>
<feature type="region of interest" description="Disordered" evidence="1">
    <location>
        <begin position="25"/>
        <end position="49"/>
    </location>
</feature>
<comment type="caution">
    <text evidence="2">The sequence shown here is derived from an EMBL/GenBank/DDBJ whole genome shotgun (WGS) entry which is preliminary data.</text>
</comment>
<feature type="compositionally biased region" description="Polar residues" evidence="1">
    <location>
        <begin position="65"/>
        <end position="82"/>
    </location>
</feature>
<reference evidence="2 3" key="1">
    <citation type="submission" date="2018-09" db="EMBL/GenBank/DDBJ databases">
        <title>Paenibacillus SK2017-BO5.</title>
        <authorList>
            <person name="Piskunova J.V."/>
            <person name="Dubiley S.A."/>
            <person name="Severinov K.V."/>
        </authorList>
    </citation>
    <scope>NUCLEOTIDE SEQUENCE [LARGE SCALE GENOMIC DNA]</scope>
    <source>
        <strain evidence="2 3">BO5</strain>
    </source>
</reference>
<dbReference type="EMBL" id="QYZD01000007">
    <property type="protein sequence ID" value="RJG24325.1"/>
    <property type="molecule type" value="Genomic_DNA"/>
</dbReference>